<dbReference type="KEGG" id="smo:SELMODRAFT_420537"/>
<evidence type="ECO:0000313" key="2">
    <source>
        <dbReference type="Proteomes" id="UP000001514"/>
    </source>
</evidence>
<accession>D8SCB4</accession>
<sequence length="316" mass="36046">MDITGVEEQGDGGDELHQGSLETSLLPEIVALGHVADRPMVVYDSDGGGLEDHAVPPPPFLEGSSSTPLTFMELLDNFFTVELLECQQQWIDATNAFNEAVQLTTQDSANFIMLQHEEVSALQDAITALEVRAQEDAEILLHVQWLKHKLLGCFGVKSTSDEEMLNAVARHSKFHWAGGSINMPPSIVKFTIAWFFEKRDLRRNWAATQQLKELFDTAETLYCHALTIQTCLYTFEVVSHSGATHWHPRMLVHFKTLRQEQWDVVVFVGWLLFQAFECNAQDFGENFYSWIVHIIRDMSLKELFKFHHFAIDSLEF</sequence>
<dbReference type="AlphaFoldDB" id="D8SCB4"/>
<protein>
    <submittedName>
        <fullName evidence="1">Uncharacterized protein</fullName>
    </submittedName>
</protein>
<dbReference type="InParanoid" id="D8SCB4"/>
<evidence type="ECO:0000313" key="1">
    <source>
        <dbReference type="EMBL" id="EFJ17829.1"/>
    </source>
</evidence>
<organism evidence="2">
    <name type="scientific">Selaginella moellendorffii</name>
    <name type="common">Spikemoss</name>
    <dbReference type="NCBI Taxonomy" id="88036"/>
    <lineage>
        <taxon>Eukaryota</taxon>
        <taxon>Viridiplantae</taxon>
        <taxon>Streptophyta</taxon>
        <taxon>Embryophyta</taxon>
        <taxon>Tracheophyta</taxon>
        <taxon>Lycopodiopsida</taxon>
        <taxon>Selaginellales</taxon>
        <taxon>Selaginellaceae</taxon>
        <taxon>Selaginella</taxon>
    </lineage>
</organism>
<dbReference type="Gramene" id="EFJ17829">
    <property type="protein sequence ID" value="EFJ17829"/>
    <property type="gene ID" value="SELMODRAFT_420537"/>
</dbReference>
<dbReference type="EMBL" id="GL377612">
    <property type="protein sequence ID" value="EFJ17829.1"/>
    <property type="molecule type" value="Genomic_DNA"/>
</dbReference>
<dbReference type="Proteomes" id="UP000001514">
    <property type="component" value="Unassembled WGS sequence"/>
</dbReference>
<proteinExistence type="predicted"/>
<name>D8SCB4_SELML</name>
<reference evidence="1 2" key="1">
    <citation type="journal article" date="2011" name="Science">
        <title>The Selaginella genome identifies genetic changes associated with the evolution of vascular plants.</title>
        <authorList>
            <person name="Banks J.A."/>
            <person name="Nishiyama T."/>
            <person name="Hasebe M."/>
            <person name="Bowman J.L."/>
            <person name="Gribskov M."/>
            <person name="dePamphilis C."/>
            <person name="Albert V.A."/>
            <person name="Aono N."/>
            <person name="Aoyama T."/>
            <person name="Ambrose B.A."/>
            <person name="Ashton N.W."/>
            <person name="Axtell M.J."/>
            <person name="Barker E."/>
            <person name="Barker M.S."/>
            <person name="Bennetzen J.L."/>
            <person name="Bonawitz N.D."/>
            <person name="Chapple C."/>
            <person name="Cheng C."/>
            <person name="Correa L.G."/>
            <person name="Dacre M."/>
            <person name="DeBarry J."/>
            <person name="Dreyer I."/>
            <person name="Elias M."/>
            <person name="Engstrom E.M."/>
            <person name="Estelle M."/>
            <person name="Feng L."/>
            <person name="Finet C."/>
            <person name="Floyd S.K."/>
            <person name="Frommer W.B."/>
            <person name="Fujita T."/>
            <person name="Gramzow L."/>
            <person name="Gutensohn M."/>
            <person name="Harholt J."/>
            <person name="Hattori M."/>
            <person name="Heyl A."/>
            <person name="Hirai T."/>
            <person name="Hiwatashi Y."/>
            <person name="Ishikawa M."/>
            <person name="Iwata M."/>
            <person name="Karol K.G."/>
            <person name="Koehler B."/>
            <person name="Kolukisaoglu U."/>
            <person name="Kubo M."/>
            <person name="Kurata T."/>
            <person name="Lalonde S."/>
            <person name="Li K."/>
            <person name="Li Y."/>
            <person name="Litt A."/>
            <person name="Lyons E."/>
            <person name="Manning G."/>
            <person name="Maruyama T."/>
            <person name="Michael T.P."/>
            <person name="Mikami K."/>
            <person name="Miyazaki S."/>
            <person name="Morinaga S."/>
            <person name="Murata T."/>
            <person name="Mueller-Roeber B."/>
            <person name="Nelson D.R."/>
            <person name="Obara M."/>
            <person name="Oguri Y."/>
            <person name="Olmstead R.G."/>
            <person name="Onodera N."/>
            <person name="Petersen B.L."/>
            <person name="Pils B."/>
            <person name="Prigge M."/>
            <person name="Rensing S.A."/>
            <person name="Riano-Pachon D.M."/>
            <person name="Roberts A.W."/>
            <person name="Sato Y."/>
            <person name="Scheller H.V."/>
            <person name="Schulz B."/>
            <person name="Schulz C."/>
            <person name="Shakirov E.V."/>
            <person name="Shibagaki N."/>
            <person name="Shinohara N."/>
            <person name="Shippen D.E."/>
            <person name="Soerensen I."/>
            <person name="Sotooka R."/>
            <person name="Sugimoto N."/>
            <person name="Sugita M."/>
            <person name="Sumikawa N."/>
            <person name="Tanurdzic M."/>
            <person name="Theissen G."/>
            <person name="Ulvskov P."/>
            <person name="Wakazuki S."/>
            <person name="Weng J.K."/>
            <person name="Willats W.W."/>
            <person name="Wipf D."/>
            <person name="Wolf P.G."/>
            <person name="Yang L."/>
            <person name="Zimmer A.D."/>
            <person name="Zhu Q."/>
            <person name="Mitros T."/>
            <person name="Hellsten U."/>
            <person name="Loque D."/>
            <person name="Otillar R."/>
            <person name="Salamov A."/>
            <person name="Schmutz J."/>
            <person name="Shapiro H."/>
            <person name="Lindquist E."/>
            <person name="Lucas S."/>
            <person name="Rokhsar D."/>
            <person name="Grigoriev I.V."/>
        </authorList>
    </citation>
    <scope>NUCLEOTIDE SEQUENCE [LARGE SCALE GENOMIC DNA]</scope>
</reference>
<keyword evidence="2" id="KW-1185">Reference proteome</keyword>
<dbReference type="HOGENOM" id="CLU_021877_1_0_1"/>
<gene>
    <name evidence="1" type="ORF">SELMODRAFT_420537</name>
</gene>